<proteinExistence type="predicted"/>
<gene>
    <name evidence="2" type="ORF">KC01_LOCUS18577</name>
</gene>
<name>A0AAV2KJ69_KNICA</name>
<reference evidence="2 3" key="1">
    <citation type="submission" date="2024-04" db="EMBL/GenBank/DDBJ databases">
        <authorList>
            <person name="Waldvogel A.-M."/>
            <person name="Schoenle A."/>
        </authorList>
    </citation>
    <scope>NUCLEOTIDE SEQUENCE [LARGE SCALE GENOMIC DNA]</scope>
</reference>
<dbReference type="AlphaFoldDB" id="A0AAV2KJ69"/>
<protein>
    <submittedName>
        <fullName evidence="2">Uncharacterized protein</fullName>
    </submittedName>
</protein>
<dbReference type="Proteomes" id="UP001497482">
    <property type="component" value="Chromosome 18"/>
</dbReference>
<evidence type="ECO:0000313" key="2">
    <source>
        <dbReference type="EMBL" id="CAL1588858.1"/>
    </source>
</evidence>
<feature type="region of interest" description="Disordered" evidence="1">
    <location>
        <begin position="1"/>
        <end position="50"/>
    </location>
</feature>
<evidence type="ECO:0000313" key="3">
    <source>
        <dbReference type="Proteomes" id="UP001497482"/>
    </source>
</evidence>
<sequence length="118" mass="12408">MSGSGSGSGSEYEEGELVKPYEEDAQSSHSQDAGQREDGGVQGGPSFFFDRPRWGPVYRRRVVWRGVGALGRGGLVTSAVRIGALGRGSLDPSAVCFTFGNSLALLGEVAPHPFLYGS</sequence>
<accession>A0AAV2KJ69</accession>
<keyword evidence="3" id="KW-1185">Reference proteome</keyword>
<evidence type="ECO:0000256" key="1">
    <source>
        <dbReference type="SAM" id="MobiDB-lite"/>
    </source>
</evidence>
<dbReference type="EMBL" id="OZ035840">
    <property type="protein sequence ID" value="CAL1588858.1"/>
    <property type="molecule type" value="Genomic_DNA"/>
</dbReference>
<organism evidence="2 3">
    <name type="scientific">Knipowitschia caucasica</name>
    <name type="common">Caucasian dwarf goby</name>
    <name type="synonym">Pomatoschistus caucasicus</name>
    <dbReference type="NCBI Taxonomy" id="637954"/>
    <lineage>
        <taxon>Eukaryota</taxon>
        <taxon>Metazoa</taxon>
        <taxon>Chordata</taxon>
        <taxon>Craniata</taxon>
        <taxon>Vertebrata</taxon>
        <taxon>Euteleostomi</taxon>
        <taxon>Actinopterygii</taxon>
        <taxon>Neopterygii</taxon>
        <taxon>Teleostei</taxon>
        <taxon>Neoteleostei</taxon>
        <taxon>Acanthomorphata</taxon>
        <taxon>Gobiaria</taxon>
        <taxon>Gobiiformes</taxon>
        <taxon>Gobioidei</taxon>
        <taxon>Gobiidae</taxon>
        <taxon>Gobiinae</taxon>
        <taxon>Knipowitschia</taxon>
    </lineage>
</organism>